<dbReference type="GO" id="GO:0110001">
    <property type="term" value="C:toxin-antitoxin complex"/>
    <property type="evidence" value="ECO:0007669"/>
    <property type="project" value="InterPro"/>
</dbReference>
<reference evidence="5 6" key="1">
    <citation type="submission" date="2020-08" db="EMBL/GenBank/DDBJ databases">
        <title>Genomic Encyclopedia of Type Strains, Phase III (KMG-III): the genomes of soil and plant-associated and newly described type strains.</title>
        <authorList>
            <person name="Whitman W."/>
        </authorList>
    </citation>
    <scope>NUCLEOTIDE SEQUENCE [LARGE SCALE GENOMIC DNA]</scope>
    <source>
        <strain evidence="5 6">CECT 8234</strain>
    </source>
</reference>
<dbReference type="InterPro" id="IPR052379">
    <property type="entry name" value="Type_VII_TA_RNase"/>
</dbReference>
<dbReference type="GO" id="GO:0004540">
    <property type="term" value="F:RNA nuclease activity"/>
    <property type="evidence" value="ECO:0007669"/>
    <property type="project" value="InterPro"/>
</dbReference>
<dbReference type="Pfam" id="PF01934">
    <property type="entry name" value="HepT-like"/>
    <property type="match status" value="1"/>
</dbReference>
<keyword evidence="1" id="KW-1277">Toxin-antitoxin system</keyword>
<evidence type="ECO:0000256" key="2">
    <source>
        <dbReference type="ARBA" id="ARBA00022722"/>
    </source>
</evidence>
<comment type="caution">
    <text evidence="5">The sequence shown here is derived from an EMBL/GenBank/DDBJ whole genome shotgun (WGS) entry which is preliminary data.</text>
</comment>
<keyword evidence="6" id="KW-1185">Reference proteome</keyword>
<dbReference type="EMBL" id="JACHXW010000003">
    <property type="protein sequence ID" value="MBB3151254.1"/>
    <property type="molecule type" value="Genomic_DNA"/>
</dbReference>
<dbReference type="PANTHER" id="PTHR33397">
    <property type="entry name" value="UPF0331 PROTEIN YUTE"/>
    <property type="match status" value="1"/>
</dbReference>
<dbReference type="GO" id="GO:0016787">
    <property type="term" value="F:hydrolase activity"/>
    <property type="evidence" value="ECO:0007669"/>
    <property type="project" value="UniProtKB-KW"/>
</dbReference>
<keyword evidence="2" id="KW-0540">Nuclease</keyword>
<evidence type="ECO:0000313" key="5">
    <source>
        <dbReference type="EMBL" id="MBB3151254.1"/>
    </source>
</evidence>
<dbReference type="RefSeq" id="WP_183560049.1">
    <property type="nucleotide sequence ID" value="NZ_CBCSLB010000002.1"/>
</dbReference>
<protein>
    <submittedName>
        <fullName evidence="5">Uncharacterized protein YutE (UPF0331/DUF86 family)</fullName>
    </submittedName>
</protein>
<evidence type="ECO:0000256" key="3">
    <source>
        <dbReference type="ARBA" id="ARBA00022801"/>
    </source>
</evidence>
<dbReference type="InterPro" id="IPR008201">
    <property type="entry name" value="HepT-like"/>
</dbReference>
<evidence type="ECO:0000256" key="4">
    <source>
        <dbReference type="ARBA" id="ARBA00024207"/>
    </source>
</evidence>
<name>A0A7W5G8N1_9BACL</name>
<dbReference type="AlphaFoldDB" id="A0A7W5G8N1"/>
<organism evidence="5 6">
    <name type="scientific">Paenibacillus endophyticus</name>
    <dbReference type="NCBI Taxonomy" id="1294268"/>
    <lineage>
        <taxon>Bacteria</taxon>
        <taxon>Bacillati</taxon>
        <taxon>Bacillota</taxon>
        <taxon>Bacilli</taxon>
        <taxon>Bacillales</taxon>
        <taxon>Paenibacillaceae</taxon>
        <taxon>Paenibacillus</taxon>
    </lineage>
</organism>
<evidence type="ECO:0000256" key="1">
    <source>
        <dbReference type="ARBA" id="ARBA00022649"/>
    </source>
</evidence>
<gene>
    <name evidence="5" type="ORF">FHS16_001297</name>
</gene>
<dbReference type="PANTHER" id="PTHR33397:SF5">
    <property type="entry name" value="RNASE YUTE-RELATED"/>
    <property type="match status" value="1"/>
</dbReference>
<dbReference type="Proteomes" id="UP000518605">
    <property type="component" value="Unassembled WGS sequence"/>
</dbReference>
<keyword evidence="3" id="KW-0378">Hydrolase</keyword>
<evidence type="ECO:0000313" key="6">
    <source>
        <dbReference type="Proteomes" id="UP000518605"/>
    </source>
</evidence>
<dbReference type="InterPro" id="IPR037038">
    <property type="entry name" value="HepT-like_sf"/>
</dbReference>
<proteinExistence type="inferred from homology"/>
<accession>A0A7W5G8N1</accession>
<comment type="similarity">
    <text evidence="4">Belongs to the HepT RNase toxin family.</text>
</comment>
<sequence length="139" mass="15644">MYYVNREQIAVRLDAIAEIAAALDVLADQWQGTLLEGLAQERALHLAIETVTDVGSFLIDGFILRDASSYEDIIEISGEAGAFPADMQSTLIELVQLRKPLVQDYYVWERASLHPLSKTLSTLLPEYKQAVEDYLDREL</sequence>
<dbReference type="Gene3D" id="1.20.120.580">
    <property type="entry name" value="bsu32300-like"/>
    <property type="match status" value="1"/>
</dbReference>